<reference evidence="18" key="1">
    <citation type="journal article" date="2021" name="PeerJ">
        <title>Extensive microbial diversity within the chicken gut microbiome revealed by metagenomics and culture.</title>
        <authorList>
            <person name="Gilroy R."/>
            <person name="Ravi A."/>
            <person name="Getino M."/>
            <person name="Pursley I."/>
            <person name="Horton D.L."/>
            <person name="Alikhan N.F."/>
            <person name="Baker D."/>
            <person name="Gharbi K."/>
            <person name="Hall N."/>
            <person name="Watson M."/>
            <person name="Adriaenssens E.M."/>
            <person name="Foster-Nyarko E."/>
            <person name="Jarju S."/>
            <person name="Secka A."/>
            <person name="Antonio M."/>
            <person name="Oren A."/>
            <person name="Chaudhuri R.R."/>
            <person name="La Ragione R."/>
            <person name="Hildebrand F."/>
            <person name="Pallen M.J."/>
        </authorList>
    </citation>
    <scope>NUCLEOTIDE SEQUENCE</scope>
    <source>
        <strain evidence="18">CHK171-505</strain>
    </source>
</reference>
<dbReference type="InterPro" id="IPR036397">
    <property type="entry name" value="RNaseH_sf"/>
</dbReference>
<evidence type="ECO:0000313" key="18">
    <source>
        <dbReference type="EMBL" id="HJA91143.1"/>
    </source>
</evidence>
<evidence type="ECO:0000256" key="8">
    <source>
        <dbReference type="ARBA" id="ARBA00022490"/>
    </source>
</evidence>
<evidence type="ECO:0000256" key="7">
    <source>
        <dbReference type="ARBA" id="ARBA00019179"/>
    </source>
</evidence>
<dbReference type="InterPro" id="IPR001352">
    <property type="entry name" value="RNase_HII/HIII"/>
</dbReference>
<evidence type="ECO:0000256" key="10">
    <source>
        <dbReference type="ARBA" id="ARBA00022723"/>
    </source>
</evidence>
<comment type="similarity">
    <text evidence="5 14 16">Belongs to the RNase HII family.</text>
</comment>
<name>A0A9D2I3Y9_9LACT</name>
<dbReference type="GO" id="GO:0003723">
    <property type="term" value="F:RNA binding"/>
    <property type="evidence" value="ECO:0007669"/>
    <property type="project" value="UniProtKB-UniRule"/>
</dbReference>
<feature type="binding site" evidence="14 15">
    <location>
        <position position="170"/>
    </location>
    <ligand>
        <name>a divalent metal cation</name>
        <dbReference type="ChEBI" id="CHEBI:60240"/>
    </ligand>
</feature>
<dbReference type="GO" id="GO:0032299">
    <property type="term" value="C:ribonuclease H2 complex"/>
    <property type="evidence" value="ECO:0007669"/>
    <property type="project" value="TreeGrafter"/>
</dbReference>
<dbReference type="Proteomes" id="UP000886856">
    <property type="component" value="Unassembled WGS sequence"/>
</dbReference>
<comment type="caution">
    <text evidence="18">The sequence shown here is derived from an EMBL/GenBank/DDBJ whole genome shotgun (WGS) entry which is preliminary data.</text>
</comment>
<comment type="catalytic activity">
    <reaction evidence="1 14 15 16">
        <text>Endonucleolytic cleavage to 5'-phosphomonoester.</text>
        <dbReference type="EC" id="3.1.26.4"/>
    </reaction>
</comment>
<evidence type="ECO:0000256" key="9">
    <source>
        <dbReference type="ARBA" id="ARBA00022722"/>
    </source>
</evidence>
<keyword evidence="12 14" id="KW-0378">Hydrolase</keyword>
<keyword evidence="13 14" id="KW-0464">Manganese</keyword>
<dbReference type="AlphaFoldDB" id="A0A9D2I3Y9"/>
<evidence type="ECO:0000256" key="12">
    <source>
        <dbReference type="ARBA" id="ARBA00022801"/>
    </source>
</evidence>
<dbReference type="CDD" id="cd07182">
    <property type="entry name" value="RNase_HII_bacteria_HII_like"/>
    <property type="match status" value="1"/>
</dbReference>
<dbReference type="NCBIfam" id="NF000595">
    <property type="entry name" value="PRK00015.1-3"/>
    <property type="match status" value="1"/>
</dbReference>
<comment type="subcellular location">
    <subcellularLocation>
        <location evidence="4 14">Cytoplasm</location>
    </subcellularLocation>
</comment>
<dbReference type="PANTHER" id="PTHR10954:SF18">
    <property type="entry name" value="RIBONUCLEASE HII"/>
    <property type="match status" value="1"/>
</dbReference>
<dbReference type="Pfam" id="PF01351">
    <property type="entry name" value="RNase_HII"/>
    <property type="match status" value="1"/>
</dbReference>
<dbReference type="FunFam" id="3.30.420.10:FF:000006">
    <property type="entry name" value="Ribonuclease HII"/>
    <property type="match status" value="1"/>
</dbReference>
<dbReference type="GO" id="GO:0043137">
    <property type="term" value="P:DNA replication, removal of RNA primer"/>
    <property type="evidence" value="ECO:0007669"/>
    <property type="project" value="TreeGrafter"/>
</dbReference>
<proteinExistence type="inferred from homology"/>
<feature type="binding site" evidence="14 15">
    <location>
        <position position="79"/>
    </location>
    <ligand>
        <name>a divalent metal cation</name>
        <dbReference type="ChEBI" id="CHEBI:60240"/>
    </ligand>
</feature>
<evidence type="ECO:0000256" key="15">
    <source>
        <dbReference type="PROSITE-ProRule" id="PRU01319"/>
    </source>
</evidence>
<evidence type="ECO:0000259" key="17">
    <source>
        <dbReference type="PROSITE" id="PS51975"/>
    </source>
</evidence>
<evidence type="ECO:0000313" key="19">
    <source>
        <dbReference type="Proteomes" id="UP000886856"/>
    </source>
</evidence>
<evidence type="ECO:0000256" key="16">
    <source>
        <dbReference type="RuleBase" id="RU003515"/>
    </source>
</evidence>
<feature type="binding site" evidence="14 15">
    <location>
        <position position="80"/>
    </location>
    <ligand>
        <name>a divalent metal cation</name>
        <dbReference type="ChEBI" id="CHEBI:60240"/>
    </ligand>
</feature>
<evidence type="ECO:0000256" key="5">
    <source>
        <dbReference type="ARBA" id="ARBA00007383"/>
    </source>
</evidence>
<evidence type="ECO:0000256" key="13">
    <source>
        <dbReference type="ARBA" id="ARBA00023211"/>
    </source>
</evidence>
<dbReference type="Gene3D" id="3.30.420.10">
    <property type="entry name" value="Ribonuclease H-like superfamily/Ribonuclease H"/>
    <property type="match status" value="1"/>
</dbReference>
<keyword evidence="8 14" id="KW-0963">Cytoplasm</keyword>
<accession>A0A9D2I3Y9</accession>
<reference evidence="18" key="2">
    <citation type="submission" date="2021-04" db="EMBL/GenBank/DDBJ databases">
        <authorList>
            <person name="Gilroy R."/>
        </authorList>
    </citation>
    <scope>NUCLEOTIDE SEQUENCE</scope>
    <source>
        <strain evidence="18">CHK171-505</strain>
    </source>
</reference>
<dbReference type="EC" id="3.1.26.4" evidence="6 14"/>
<dbReference type="SUPFAM" id="SSF53098">
    <property type="entry name" value="Ribonuclease H-like"/>
    <property type="match status" value="1"/>
</dbReference>
<evidence type="ECO:0000256" key="11">
    <source>
        <dbReference type="ARBA" id="ARBA00022759"/>
    </source>
</evidence>
<evidence type="ECO:0000256" key="3">
    <source>
        <dbReference type="ARBA" id="ARBA00004065"/>
    </source>
</evidence>
<comment type="cofactor">
    <cofactor evidence="14 15">
        <name>Mn(2+)</name>
        <dbReference type="ChEBI" id="CHEBI:29035"/>
    </cofactor>
    <cofactor evidence="14 15">
        <name>Mg(2+)</name>
        <dbReference type="ChEBI" id="CHEBI:18420"/>
    </cofactor>
    <text evidence="14 15">Manganese or magnesium. Binds 1 divalent metal ion per monomer in the absence of substrate. May bind a second metal ion after substrate binding.</text>
</comment>
<keyword evidence="10 14" id="KW-0479">Metal-binding</keyword>
<dbReference type="HAMAP" id="MF_00052_B">
    <property type="entry name" value="RNase_HII_B"/>
    <property type="match status" value="1"/>
</dbReference>
<dbReference type="PROSITE" id="PS51975">
    <property type="entry name" value="RNASE_H_2"/>
    <property type="match status" value="1"/>
</dbReference>
<dbReference type="GO" id="GO:0004523">
    <property type="term" value="F:RNA-DNA hybrid ribonuclease activity"/>
    <property type="evidence" value="ECO:0007669"/>
    <property type="project" value="UniProtKB-UniRule"/>
</dbReference>
<dbReference type="GO" id="GO:0030145">
    <property type="term" value="F:manganese ion binding"/>
    <property type="evidence" value="ECO:0007669"/>
    <property type="project" value="UniProtKB-UniRule"/>
</dbReference>
<dbReference type="PANTHER" id="PTHR10954">
    <property type="entry name" value="RIBONUCLEASE H2 SUBUNIT A"/>
    <property type="match status" value="1"/>
</dbReference>
<dbReference type="InterPro" id="IPR024567">
    <property type="entry name" value="RNase_HII/HIII_dom"/>
</dbReference>
<evidence type="ECO:0000256" key="4">
    <source>
        <dbReference type="ARBA" id="ARBA00004496"/>
    </source>
</evidence>
<protein>
    <recommendedName>
        <fullName evidence="7 14">Ribonuclease HII</fullName>
        <shortName evidence="14">RNase HII</shortName>
        <ecNumber evidence="6 14">3.1.26.4</ecNumber>
    </recommendedName>
</protein>
<dbReference type="GO" id="GO:0006298">
    <property type="term" value="P:mismatch repair"/>
    <property type="evidence" value="ECO:0007669"/>
    <property type="project" value="TreeGrafter"/>
</dbReference>
<dbReference type="NCBIfam" id="NF000594">
    <property type="entry name" value="PRK00015.1-1"/>
    <property type="match status" value="1"/>
</dbReference>
<organism evidence="18 19">
    <name type="scientific">Candidatus Jeotgalibaca merdavium</name>
    <dbReference type="NCBI Taxonomy" id="2838627"/>
    <lineage>
        <taxon>Bacteria</taxon>
        <taxon>Bacillati</taxon>
        <taxon>Bacillota</taxon>
        <taxon>Bacilli</taxon>
        <taxon>Lactobacillales</taxon>
        <taxon>Carnobacteriaceae</taxon>
        <taxon>Jeotgalibaca</taxon>
    </lineage>
</organism>
<feature type="domain" description="RNase H type-2" evidence="17">
    <location>
        <begin position="73"/>
        <end position="259"/>
    </location>
</feature>
<comment type="cofactor">
    <cofactor evidence="2">
        <name>Mg(2+)</name>
        <dbReference type="ChEBI" id="CHEBI:18420"/>
    </cofactor>
</comment>
<gene>
    <name evidence="14" type="primary">rnhB</name>
    <name evidence="18" type="ORF">H9948_10185</name>
</gene>
<dbReference type="InterPro" id="IPR022898">
    <property type="entry name" value="RNase_HII"/>
</dbReference>
<dbReference type="EMBL" id="DWYW01000232">
    <property type="protein sequence ID" value="HJA91143.1"/>
    <property type="molecule type" value="Genomic_DNA"/>
</dbReference>
<dbReference type="InterPro" id="IPR012337">
    <property type="entry name" value="RNaseH-like_sf"/>
</dbReference>
<keyword evidence="9 14" id="KW-0540">Nuclease</keyword>
<evidence type="ECO:0000256" key="6">
    <source>
        <dbReference type="ARBA" id="ARBA00012180"/>
    </source>
</evidence>
<evidence type="ECO:0000256" key="14">
    <source>
        <dbReference type="HAMAP-Rule" id="MF_00052"/>
    </source>
</evidence>
<evidence type="ECO:0000256" key="2">
    <source>
        <dbReference type="ARBA" id="ARBA00001946"/>
    </source>
</evidence>
<sequence>MEKRPTIQALKEQLLQITDPSDERLLAIAKDERKGIQTALKQWHSRYEKGQQLLTHREKMLTYERQLMTEGYHIIAGIDEVGRGPLAGPIVAAAVILPSDMPALPINDSKKLSESNRNLLSKEIWERAKVGIGVVDNQQIDELNIYQATKLAMKQAVGALGIQPDALLIDAMTLDLPFKQESLIKGDTKSYSIAAASIVAKVYRDSLMKDYAKVYPHYGFEKNAGYGTKTHLEGLDQYGVTPIHRRSFEPIKSMTQKMK</sequence>
<comment type="function">
    <text evidence="3 14 16">Endonuclease that specifically degrades the RNA of RNA-DNA hybrids.</text>
</comment>
<keyword evidence="11 14" id="KW-0255">Endonuclease</keyword>
<dbReference type="GO" id="GO:0005737">
    <property type="term" value="C:cytoplasm"/>
    <property type="evidence" value="ECO:0007669"/>
    <property type="project" value="UniProtKB-SubCell"/>
</dbReference>
<evidence type="ECO:0000256" key="1">
    <source>
        <dbReference type="ARBA" id="ARBA00000077"/>
    </source>
</evidence>